<keyword evidence="1" id="KW-0472">Membrane</keyword>
<sequence length="57" mass="5894">MADIDAQTETHGGTPDDAAANARRVPILSQLFNGVAGLLTLLIGGIVVLIVVLWKAP</sequence>
<name>A0ABY7YM71_9HYPH</name>
<dbReference type="Proteomes" id="UP001220530">
    <property type="component" value="Chromosome"/>
</dbReference>
<evidence type="ECO:0000313" key="2">
    <source>
        <dbReference type="EMBL" id="WDR02408.1"/>
    </source>
</evidence>
<keyword evidence="1" id="KW-0812">Transmembrane</keyword>
<keyword evidence="1" id="KW-1133">Transmembrane helix</keyword>
<accession>A0ABY7YM71</accession>
<evidence type="ECO:0000256" key="1">
    <source>
        <dbReference type="SAM" id="Phobius"/>
    </source>
</evidence>
<dbReference type="EMBL" id="CP118246">
    <property type="protein sequence ID" value="WDR02408.1"/>
    <property type="molecule type" value="Genomic_DNA"/>
</dbReference>
<organism evidence="2 3">
    <name type="scientific">Devosia algicola</name>
    <dbReference type="NCBI Taxonomy" id="3026418"/>
    <lineage>
        <taxon>Bacteria</taxon>
        <taxon>Pseudomonadati</taxon>
        <taxon>Pseudomonadota</taxon>
        <taxon>Alphaproteobacteria</taxon>
        <taxon>Hyphomicrobiales</taxon>
        <taxon>Devosiaceae</taxon>
        <taxon>Devosia</taxon>
    </lineage>
</organism>
<proteinExistence type="predicted"/>
<reference evidence="2 3" key="1">
    <citation type="submission" date="2023-02" db="EMBL/GenBank/DDBJ databases">
        <title>Devosia algicola sp. nov., isolated from the phycosphere of marine algae.</title>
        <authorList>
            <person name="Kim J.M."/>
            <person name="Lee J.K."/>
            <person name="Choi B.J."/>
            <person name="Bayburt H."/>
            <person name="Jeon C.O."/>
        </authorList>
    </citation>
    <scope>NUCLEOTIDE SEQUENCE [LARGE SCALE GENOMIC DNA]</scope>
    <source>
        <strain evidence="2 3">G20-9</strain>
    </source>
</reference>
<protein>
    <submittedName>
        <fullName evidence="2">Uncharacterized protein</fullName>
    </submittedName>
</protein>
<gene>
    <name evidence="2" type="ORF">PSQ19_17630</name>
</gene>
<feature type="transmembrane region" description="Helical" evidence="1">
    <location>
        <begin position="31"/>
        <end position="54"/>
    </location>
</feature>
<dbReference type="RefSeq" id="WP_282218813.1">
    <property type="nucleotide sequence ID" value="NZ_CP118246.1"/>
</dbReference>
<keyword evidence="3" id="KW-1185">Reference proteome</keyword>
<evidence type="ECO:0000313" key="3">
    <source>
        <dbReference type="Proteomes" id="UP001220530"/>
    </source>
</evidence>